<gene>
    <name evidence="1" type="ORF">H3N35_20630</name>
</gene>
<protein>
    <submittedName>
        <fullName evidence="1">Uncharacterized protein</fullName>
    </submittedName>
</protein>
<evidence type="ECO:0000313" key="2">
    <source>
        <dbReference type="Proteomes" id="UP001215231"/>
    </source>
</evidence>
<keyword evidence="2" id="KW-1185">Reference proteome</keyword>
<dbReference type="RefSeq" id="WP_274050687.1">
    <property type="nucleotide sequence ID" value="NZ_CP059693.1"/>
</dbReference>
<dbReference type="EMBL" id="CP059693">
    <property type="protein sequence ID" value="WDE10640.1"/>
    <property type="molecule type" value="Genomic_DNA"/>
</dbReference>
<reference evidence="1 2" key="1">
    <citation type="journal article" date="2022" name="Mar. Drugs">
        <title>Bioassay-Guided Fractionation Leads to the Detection of Cholic Acid Generated by the Rare Thalassomonas sp.</title>
        <authorList>
            <person name="Pheiffer F."/>
            <person name="Schneider Y.K."/>
            <person name="Hansen E.H."/>
            <person name="Andersen J.H."/>
            <person name="Isaksson J."/>
            <person name="Busche T."/>
            <person name="R C."/>
            <person name="Kalinowski J."/>
            <person name="Zyl L.V."/>
            <person name="Trindade M."/>
        </authorList>
    </citation>
    <scope>NUCLEOTIDE SEQUENCE [LARGE SCALE GENOMIC DNA]</scope>
    <source>
        <strain evidence="1 2">A5K-61T</strain>
    </source>
</reference>
<sequence length="129" mass="15090">MSMERESLPRGAEELDIEQVKWRVLKLREILGITEAGPYMYTAKKMPKETVISYSQITECLLKHTKGPIYVHYHGGEIVKVSWWAFKEFWGEGHYYCTIFDESFSWFAFTDDNSEEHDRAILAETSGEI</sequence>
<proteinExistence type="predicted"/>
<organism evidence="1 2">
    <name type="scientific">Thalassomonas haliotis</name>
    <dbReference type="NCBI Taxonomy" id="485448"/>
    <lineage>
        <taxon>Bacteria</taxon>
        <taxon>Pseudomonadati</taxon>
        <taxon>Pseudomonadota</taxon>
        <taxon>Gammaproteobacteria</taxon>
        <taxon>Alteromonadales</taxon>
        <taxon>Colwelliaceae</taxon>
        <taxon>Thalassomonas</taxon>
    </lineage>
</organism>
<accession>A0ABY7VAJ4</accession>
<dbReference type="Proteomes" id="UP001215231">
    <property type="component" value="Chromosome"/>
</dbReference>
<evidence type="ECO:0000313" key="1">
    <source>
        <dbReference type="EMBL" id="WDE10640.1"/>
    </source>
</evidence>
<name>A0ABY7VAJ4_9GAMM</name>